<dbReference type="InterPro" id="IPR037126">
    <property type="entry name" value="PdaC/RsiV-like_sf"/>
</dbReference>
<dbReference type="AlphaFoldDB" id="A0A372DNG6"/>
<dbReference type="EMBL" id="QVPD01000004">
    <property type="protein sequence ID" value="RFP61049.1"/>
    <property type="molecule type" value="Genomic_DNA"/>
</dbReference>
<dbReference type="Pfam" id="PF11738">
    <property type="entry name" value="DUF3298"/>
    <property type="match status" value="1"/>
</dbReference>
<dbReference type="OrthoDB" id="5637at2"/>
<feature type="domain" description="DUF3298" evidence="1">
    <location>
        <begin position="238"/>
        <end position="262"/>
    </location>
</feature>
<dbReference type="Proteomes" id="UP000262917">
    <property type="component" value="Unassembled WGS sequence"/>
</dbReference>
<reference evidence="2 3" key="1">
    <citation type="submission" date="2018-08" db="EMBL/GenBank/DDBJ databases">
        <title>Lysobacter weifangensis sp. nov., a new member of the family 'Xanthomonadaceae', isolated from soil in a farmland.</title>
        <authorList>
            <person name="Zhao H."/>
        </authorList>
    </citation>
    <scope>NUCLEOTIDE SEQUENCE [LARGE SCALE GENOMIC DNA]</scope>
    <source>
        <strain evidence="2 3">WF-2</strain>
    </source>
</reference>
<gene>
    <name evidence="2" type="ORF">D0Y53_04730</name>
</gene>
<evidence type="ECO:0000313" key="2">
    <source>
        <dbReference type="EMBL" id="RFP61049.1"/>
    </source>
</evidence>
<sequence length="280" mass="29558">MPGKEPAVSRVACLLLPVVLLLALAACRREPAAPPSAPDRAAATAAAPAAAAPPLQDVVERDPRYLIGISYPPVANRYPGLAAALEAYADAAREELMQAVAGLGEGRPSAPYDLSLAFSELAVTPQLVAIAADGSSYTGGAHGNPLLARFVWLAQQDRQLTAAELIPDPRAWRQIAGYVREQLLTALSQRVDADAPPPAERAEIVGNASRMIDEGTAPEPENFAQFEPVLDGDGRIRALRFVFPPYQVGPYADGVQTVEVPAEVLLPKIAPQYRALFAGG</sequence>
<proteinExistence type="predicted"/>
<protein>
    <submittedName>
        <fullName evidence="2">DUF3298 domain-containing protein</fullName>
    </submittedName>
</protein>
<accession>A0A372DNG6</accession>
<dbReference type="InterPro" id="IPR021729">
    <property type="entry name" value="DUF3298"/>
</dbReference>
<organism evidence="2 3">
    <name type="scientific">Cognatiluteimonas weifangensis</name>
    <dbReference type="NCBI Taxonomy" id="2303539"/>
    <lineage>
        <taxon>Bacteria</taxon>
        <taxon>Pseudomonadati</taxon>
        <taxon>Pseudomonadota</taxon>
        <taxon>Gammaproteobacteria</taxon>
        <taxon>Lysobacterales</taxon>
        <taxon>Lysobacteraceae</taxon>
        <taxon>Cognatiluteimonas</taxon>
    </lineage>
</organism>
<dbReference type="Gene3D" id="3.30.565.40">
    <property type="entry name" value="Fervidobacterium nodosum Rt17-B1 like"/>
    <property type="match status" value="1"/>
</dbReference>
<comment type="caution">
    <text evidence="2">The sequence shown here is derived from an EMBL/GenBank/DDBJ whole genome shotgun (WGS) entry which is preliminary data.</text>
</comment>
<name>A0A372DNG6_9GAMM</name>
<evidence type="ECO:0000313" key="3">
    <source>
        <dbReference type="Proteomes" id="UP000262917"/>
    </source>
</evidence>
<dbReference type="Gene3D" id="3.90.640.20">
    <property type="entry name" value="Heat-shock cognate protein, ATPase"/>
    <property type="match status" value="1"/>
</dbReference>
<keyword evidence="3" id="KW-1185">Reference proteome</keyword>
<evidence type="ECO:0000259" key="1">
    <source>
        <dbReference type="Pfam" id="PF11738"/>
    </source>
</evidence>
<dbReference type="PROSITE" id="PS51257">
    <property type="entry name" value="PROKAR_LIPOPROTEIN"/>
    <property type="match status" value="1"/>
</dbReference>